<keyword evidence="2" id="KW-0012">Acyltransferase</keyword>
<proteinExistence type="predicted"/>
<accession>A0A1W9HPB6</accession>
<sequence>MTVHATIRPAESADLPGILAIFAADDVGGHAEYRGLADMAVYEQVFDRIAASSDNALFVALVDRKIVGTFQLTFIPGLVNHGLLRAKLESVHVLAENRSQGIGEQMVRHALDEARRRGAGMMELSSNKKRLAAHRFYERLGFARSHEAFKLML</sequence>
<dbReference type="PANTHER" id="PTHR43877">
    <property type="entry name" value="AMINOALKYLPHOSPHONATE N-ACETYLTRANSFERASE-RELATED-RELATED"/>
    <property type="match status" value="1"/>
</dbReference>
<evidence type="ECO:0000256" key="1">
    <source>
        <dbReference type="ARBA" id="ARBA00022679"/>
    </source>
</evidence>
<comment type="caution">
    <text evidence="4">The sequence shown here is derived from an EMBL/GenBank/DDBJ whole genome shotgun (WGS) entry which is preliminary data.</text>
</comment>
<name>A0A1W9HPB6_9HYPH</name>
<reference evidence="4 5" key="1">
    <citation type="journal article" date="2017" name="Water Res.">
        <title>Comammox in drinking water systems.</title>
        <authorList>
            <person name="Wang Y."/>
            <person name="Ma L."/>
            <person name="Mao Y."/>
            <person name="Jiang X."/>
            <person name="Xia Y."/>
            <person name="Yu K."/>
            <person name="Li B."/>
            <person name="Zhang T."/>
        </authorList>
    </citation>
    <scope>NUCLEOTIDE SEQUENCE [LARGE SCALE GENOMIC DNA]</scope>
    <source>
        <strain evidence="4">SG_bin8</strain>
    </source>
</reference>
<keyword evidence="1" id="KW-0808">Transferase</keyword>
<protein>
    <recommendedName>
        <fullName evidence="3">N-acetyltransferase domain-containing protein</fullName>
    </recommendedName>
</protein>
<evidence type="ECO:0000313" key="5">
    <source>
        <dbReference type="Proteomes" id="UP000192872"/>
    </source>
</evidence>
<evidence type="ECO:0000313" key="4">
    <source>
        <dbReference type="EMBL" id="OQW49101.1"/>
    </source>
</evidence>
<dbReference type="EMBL" id="LWDL01000033">
    <property type="protein sequence ID" value="OQW49101.1"/>
    <property type="molecule type" value="Genomic_DNA"/>
</dbReference>
<dbReference type="PANTHER" id="PTHR43877:SF2">
    <property type="entry name" value="AMINOALKYLPHOSPHONATE N-ACETYLTRANSFERASE-RELATED"/>
    <property type="match status" value="1"/>
</dbReference>
<dbReference type="Pfam" id="PF00583">
    <property type="entry name" value="Acetyltransf_1"/>
    <property type="match status" value="1"/>
</dbReference>
<dbReference type="GO" id="GO:0016747">
    <property type="term" value="F:acyltransferase activity, transferring groups other than amino-acyl groups"/>
    <property type="evidence" value="ECO:0007669"/>
    <property type="project" value="InterPro"/>
</dbReference>
<feature type="domain" description="N-acetyltransferase" evidence="3">
    <location>
        <begin position="5"/>
        <end position="153"/>
    </location>
</feature>
<gene>
    <name evidence="4" type="ORF">A4S15_03345</name>
</gene>
<evidence type="ECO:0000259" key="3">
    <source>
        <dbReference type="PROSITE" id="PS51186"/>
    </source>
</evidence>
<dbReference type="Proteomes" id="UP000192872">
    <property type="component" value="Unassembled WGS sequence"/>
</dbReference>
<dbReference type="InterPro" id="IPR050832">
    <property type="entry name" value="Bact_Acetyltransf"/>
</dbReference>
<organism evidence="4 5">
    <name type="scientific">Candidatus Raskinella chloraquaticus</name>
    <dbReference type="NCBI Taxonomy" id="1951219"/>
    <lineage>
        <taxon>Bacteria</taxon>
        <taxon>Pseudomonadati</taxon>
        <taxon>Pseudomonadota</taxon>
        <taxon>Alphaproteobacteria</taxon>
        <taxon>Hyphomicrobiales</taxon>
        <taxon>Phreatobacteraceae</taxon>
        <taxon>Candidatus Raskinella</taxon>
    </lineage>
</organism>
<dbReference type="Gene3D" id="3.40.630.30">
    <property type="match status" value="1"/>
</dbReference>
<evidence type="ECO:0000256" key="2">
    <source>
        <dbReference type="ARBA" id="ARBA00023315"/>
    </source>
</evidence>
<dbReference type="InterPro" id="IPR000182">
    <property type="entry name" value="GNAT_dom"/>
</dbReference>
<dbReference type="InterPro" id="IPR016181">
    <property type="entry name" value="Acyl_CoA_acyltransferase"/>
</dbReference>
<dbReference type="RefSeq" id="WP_376800229.1">
    <property type="nucleotide sequence ID" value="NZ_DBNB01000010.1"/>
</dbReference>
<dbReference type="CDD" id="cd04301">
    <property type="entry name" value="NAT_SF"/>
    <property type="match status" value="1"/>
</dbReference>
<dbReference type="SUPFAM" id="SSF55729">
    <property type="entry name" value="Acyl-CoA N-acyltransferases (Nat)"/>
    <property type="match status" value="1"/>
</dbReference>
<dbReference type="STRING" id="1827387.A4S15_03345"/>
<dbReference type="AlphaFoldDB" id="A0A1W9HPB6"/>
<dbReference type="PROSITE" id="PS51186">
    <property type="entry name" value="GNAT"/>
    <property type="match status" value="1"/>
</dbReference>